<dbReference type="Proteomes" id="UP001497700">
    <property type="component" value="Unassembled WGS sequence"/>
</dbReference>
<name>A0ACB9ZI52_9PEZI</name>
<dbReference type="EMBL" id="MU393421">
    <property type="protein sequence ID" value="KAI4871001.1"/>
    <property type="molecule type" value="Genomic_DNA"/>
</dbReference>
<evidence type="ECO:0000313" key="2">
    <source>
        <dbReference type="Proteomes" id="UP001497700"/>
    </source>
</evidence>
<accession>A0ACB9ZI52</accession>
<protein>
    <submittedName>
        <fullName evidence="1">Uncharacterized protein</fullName>
    </submittedName>
</protein>
<comment type="caution">
    <text evidence="1">The sequence shown here is derived from an EMBL/GenBank/DDBJ whole genome shotgun (WGS) entry which is preliminary data.</text>
</comment>
<proteinExistence type="predicted"/>
<gene>
    <name evidence="1" type="ORF">F4820DRAFT_712</name>
</gene>
<sequence>MMSSLSGYITQLHAFIVNPEPRPGLHPIPGSQPLTFCAAVLPPIVYYVALLLLAPPPPPFINSIYVKTVRNILALTAGILFFRLPLAYHVPQSIGLTYQLGLVGLYGGCRVMDAFFISPYFFHHIPRRVVYVHKPRAQTPVPEELGTMKEWSDGGVKEPYFHQEKKNVANAEVNATQVDTTSQLTGTQQHQDRRSSISRGLSDMARRIPSSLPDAACDSYFAVQRTLHGPDPQPVLETATTEYGWPQTLRDRASWALELELSMRGVGFTWTTADVRHTRKTWLPTVGNRAHSVLVHVLPVLLASWFVIRSVYVRYLAASFGADSSASDSSSNELFDDRLPLPAQLLLTGALGAFLMAAFSLGHSLFAIALSPLAPGPLAFFPPLYSVRAWDVASVRGFWSYGWHRLFARLFLVYGVWPGEWAERRLTGKGPGEPADVGKVLGGFLSSAFVHAFSVRGVLGGDWSSAAGEAKFFALNGLAVVVEGGVARAVRRSRRRRGRSERMWYDGWMGRAWWITVVLGSGTNFTSGWVKSGLVRETAFIY</sequence>
<organism evidence="1 2">
    <name type="scientific">Hypoxylon rubiginosum</name>
    <dbReference type="NCBI Taxonomy" id="110542"/>
    <lineage>
        <taxon>Eukaryota</taxon>
        <taxon>Fungi</taxon>
        <taxon>Dikarya</taxon>
        <taxon>Ascomycota</taxon>
        <taxon>Pezizomycotina</taxon>
        <taxon>Sordariomycetes</taxon>
        <taxon>Xylariomycetidae</taxon>
        <taxon>Xylariales</taxon>
        <taxon>Hypoxylaceae</taxon>
        <taxon>Hypoxylon</taxon>
    </lineage>
</organism>
<reference evidence="1 2" key="1">
    <citation type="journal article" date="2022" name="New Phytol.">
        <title>Ecological generalism drives hyperdiversity of secondary metabolite gene clusters in xylarialean endophytes.</title>
        <authorList>
            <person name="Franco M.E.E."/>
            <person name="Wisecaver J.H."/>
            <person name="Arnold A.E."/>
            <person name="Ju Y.M."/>
            <person name="Slot J.C."/>
            <person name="Ahrendt S."/>
            <person name="Moore L.P."/>
            <person name="Eastman K.E."/>
            <person name="Scott K."/>
            <person name="Konkel Z."/>
            <person name="Mondo S.J."/>
            <person name="Kuo A."/>
            <person name="Hayes R.D."/>
            <person name="Haridas S."/>
            <person name="Andreopoulos B."/>
            <person name="Riley R."/>
            <person name="LaButti K."/>
            <person name="Pangilinan J."/>
            <person name="Lipzen A."/>
            <person name="Amirebrahimi M."/>
            <person name="Yan J."/>
            <person name="Adam C."/>
            <person name="Keymanesh K."/>
            <person name="Ng V."/>
            <person name="Louie K."/>
            <person name="Northen T."/>
            <person name="Drula E."/>
            <person name="Henrissat B."/>
            <person name="Hsieh H.M."/>
            <person name="Youens-Clark K."/>
            <person name="Lutzoni F."/>
            <person name="Miadlikowska J."/>
            <person name="Eastwood D.C."/>
            <person name="Hamelin R.C."/>
            <person name="Grigoriev I.V."/>
            <person name="U'Ren J.M."/>
        </authorList>
    </citation>
    <scope>NUCLEOTIDE SEQUENCE [LARGE SCALE GENOMIC DNA]</scope>
    <source>
        <strain evidence="1 2">CBS 119005</strain>
    </source>
</reference>
<keyword evidence="2" id="KW-1185">Reference proteome</keyword>
<evidence type="ECO:0000313" key="1">
    <source>
        <dbReference type="EMBL" id="KAI4871001.1"/>
    </source>
</evidence>